<reference evidence="1 2" key="1">
    <citation type="submission" date="2022-12" db="EMBL/GenBank/DDBJ databases">
        <title>Genomic features and morphological characterization of a novel Knufia sp. strain isolated from spacecraft assembly facility.</title>
        <authorList>
            <person name="Teixeira M."/>
            <person name="Chander A.M."/>
            <person name="Stajich J.E."/>
            <person name="Venkateswaran K."/>
        </authorList>
    </citation>
    <scope>NUCLEOTIDE SEQUENCE [LARGE SCALE GENOMIC DNA]</scope>
    <source>
        <strain evidence="1 2">FJI-L2-BK-P2</strain>
    </source>
</reference>
<dbReference type="EMBL" id="JAKLMC020000045">
    <property type="protein sequence ID" value="KAK5948620.1"/>
    <property type="molecule type" value="Genomic_DNA"/>
</dbReference>
<proteinExistence type="predicted"/>
<dbReference type="GO" id="GO:0001228">
    <property type="term" value="F:DNA-binding transcription activator activity, RNA polymerase II-specific"/>
    <property type="evidence" value="ECO:0007669"/>
    <property type="project" value="TreeGrafter"/>
</dbReference>
<accession>A0AAN8I3K9</accession>
<comment type="caution">
    <text evidence="1">The sequence shown here is derived from an EMBL/GenBank/DDBJ whole genome shotgun (WGS) entry which is preliminary data.</text>
</comment>
<dbReference type="PANTHER" id="PTHR47784">
    <property type="entry name" value="STEROL UPTAKE CONTROL PROTEIN 2"/>
    <property type="match status" value="1"/>
</dbReference>
<keyword evidence="2" id="KW-1185">Reference proteome</keyword>
<dbReference type="InterPro" id="IPR053157">
    <property type="entry name" value="Sterol_Uptake_Regulator"/>
</dbReference>
<evidence type="ECO:0000313" key="2">
    <source>
        <dbReference type="Proteomes" id="UP001316803"/>
    </source>
</evidence>
<organism evidence="1 2">
    <name type="scientific">Knufia fluminis</name>
    <dbReference type="NCBI Taxonomy" id="191047"/>
    <lineage>
        <taxon>Eukaryota</taxon>
        <taxon>Fungi</taxon>
        <taxon>Dikarya</taxon>
        <taxon>Ascomycota</taxon>
        <taxon>Pezizomycotina</taxon>
        <taxon>Eurotiomycetes</taxon>
        <taxon>Chaetothyriomycetidae</taxon>
        <taxon>Chaetothyriales</taxon>
        <taxon>Trichomeriaceae</taxon>
        <taxon>Knufia</taxon>
    </lineage>
</organism>
<name>A0AAN8I3K9_9EURO</name>
<dbReference type="PANTHER" id="PTHR47784:SF10">
    <property type="entry name" value="TRANSCRIPTION FACTOR, PUTATIVE (AFU_ORTHOLOGUE AFUA_6G14150)-RELATED"/>
    <property type="match status" value="1"/>
</dbReference>
<sequence>MHQWSTKTYLTFCHQQGQEYEQDERELWQEVMPKEALRLKYLLNSTFAVTSLHMASLADHPVTREQYVTAAVEYHNASLAHFMQAWPQVTEHSCRAIYVTSMGYFVLTMAMPHIAPMRGEPQTVEQSIFALLVLYKGPRRLLRMFGEQLTARPLGATFAKKDMRQFSRRDEKFLQALDRLRRINDMQYSKHFLNFHKANQAALRELQECSTRFINGVDMAIIGWLTLLDDDFIDLLQQHQNLAILIMMHWAVLLERPMEAWWLLRSGRALVYELSESLSDLTRDEQEARDWCQLQVSSPNS</sequence>
<evidence type="ECO:0000313" key="1">
    <source>
        <dbReference type="EMBL" id="KAK5948620.1"/>
    </source>
</evidence>
<dbReference type="Proteomes" id="UP001316803">
    <property type="component" value="Unassembled WGS sequence"/>
</dbReference>
<gene>
    <name evidence="1" type="ORF">OHC33_010379</name>
</gene>
<protein>
    <submittedName>
        <fullName evidence="1">Uncharacterized protein</fullName>
    </submittedName>
</protein>
<dbReference type="AlphaFoldDB" id="A0AAN8I3K9"/>